<evidence type="ECO:0000256" key="1">
    <source>
        <dbReference type="SAM" id="Phobius"/>
    </source>
</evidence>
<feature type="signal peptide" evidence="2">
    <location>
        <begin position="1"/>
        <end position="17"/>
    </location>
</feature>
<protein>
    <recommendedName>
        <fullName evidence="5">Photosystem I reaction center subunit VIII</fullName>
    </recommendedName>
</protein>
<evidence type="ECO:0008006" key="5">
    <source>
        <dbReference type="Google" id="ProtNLM"/>
    </source>
</evidence>
<proteinExistence type="predicted"/>
<gene>
    <name evidence="3" type="ORF">CTEN210_17819</name>
</gene>
<keyword evidence="1" id="KW-0812">Transmembrane</keyword>
<keyword evidence="2" id="KW-0732">Signal</keyword>
<keyword evidence="1" id="KW-0472">Membrane</keyword>
<comment type="caution">
    <text evidence="3">The sequence shown here is derived from an EMBL/GenBank/DDBJ whole genome shotgun (WGS) entry which is preliminary data.</text>
</comment>
<keyword evidence="1" id="KW-1133">Transmembrane helix</keyword>
<sequence length="93" mass="9709">MARALFVFALIIAAASAFVQPANYAVSRASFAAPEAPKMMMEGSDIAVSNVAQNANLVASNVQDFGGYLFPVFGILSLAALILYLSPPLADVE</sequence>
<dbReference type="AlphaFoldDB" id="A0AAD3DBI0"/>
<feature type="transmembrane region" description="Helical" evidence="1">
    <location>
        <begin position="65"/>
        <end position="85"/>
    </location>
</feature>
<evidence type="ECO:0000313" key="3">
    <source>
        <dbReference type="EMBL" id="GFH61343.1"/>
    </source>
</evidence>
<name>A0AAD3DBI0_9STRA</name>
<accession>A0AAD3DBI0</accession>
<evidence type="ECO:0000313" key="4">
    <source>
        <dbReference type="Proteomes" id="UP001054902"/>
    </source>
</evidence>
<feature type="chain" id="PRO_5042029820" description="Photosystem I reaction center subunit VIII" evidence="2">
    <location>
        <begin position="18"/>
        <end position="93"/>
    </location>
</feature>
<dbReference type="Proteomes" id="UP001054902">
    <property type="component" value="Unassembled WGS sequence"/>
</dbReference>
<organism evidence="3 4">
    <name type="scientific">Chaetoceros tenuissimus</name>
    <dbReference type="NCBI Taxonomy" id="426638"/>
    <lineage>
        <taxon>Eukaryota</taxon>
        <taxon>Sar</taxon>
        <taxon>Stramenopiles</taxon>
        <taxon>Ochrophyta</taxon>
        <taxon>Bacillariophyta</taxon>
        <taxon>Coscinodiscophyceae</taxon>
        <taxon>Chaetocerotophycidae</taxon>
        <taxon>Chaetocerotales</taxon>
        <taxon>Chaetocerotaceae</taxon>
        <taxon>Chaetoceros</taxon>
    </lineage>
</organism>
<keyword evidence="4" id="KW-1185">Reference proteome</keyword>
<evidence type="ECO:0000256" key="2">
    <source>
        <dbReference type="SAM" id="SignalP"/>
    </source>
</evidence>
<dbReference type="EMBL" id="BLLK01000074">
    <property type="protein sequence ID" value="GFH61343.1"/>
    <property type="molecule type" value="Genomic_DNA"/>
</dbReference>
<reference evidence="3 4" key="1">
    <citation type="journal article" date="2021" name="Sci. Rep.">
        <title>The genome of the diatom Chaetoceros tenuissimus carries an ancient integrated fragment of an extant virus.</title>
        <authorList>
            <person name="Hongo Y."/>
            <person name="Kimura K."/>
            <person name="Takaki Y."/>
            <person name="Yoshida Y."/>
            <person name="Baba S."/>
            <person name="Kobayashi G."/>
            <person name="Nagasaki K."/>
            <person name="Hano T."/>
            <person name="Tomaru Y."/>
        </authorList>
    </citation>
    <scope>NUCLEOTIDE SEQUENCE [LARGE SCALE GENOMIC DNA]</scope>
    <source>
        <strain evidence="3 4">NIES-3715</strain>
    </source>
</reference>